<sequence length="191" mass="21073">PLVDPHNAGWRNSPDVARLLTAAVQWVLRSDNDPRLSAELLRNGDRLDVAISASQDGRPINDMQLTLHVWAGASPSSARLDQVAPGRYQASIDCPFRVPAAVAVRDQTGATLWRGSAAAMYPSEFRTLGVNRRNLRRLAQLTGGKIVRADQLAAALTRVRVAERTDLWPYLLAVALSLMLAEWCLTRITRR</sequence>
<organism evidence="1">
    <name type="scientific">marine sediment metagenome</name>
    <dbReference type="NCBI Taxonomy" id="412755"/>
    <lineage>
        <taxon>unclassified sequences</taxon>
        <taxon>metagenomes</taxon>
        <taxon>ecological metagenomes</taxon>
    </lineage>
</organism>
<comment type="caution">
    <text evidence="1">The sequence shown here is derived from an EMBL/GenBank/DDBJ whole genome shotgun (WGS) entry which is preliminary data.</text>
</comment>
<evidence type="ECO:0000313" key="1">
    <source>
        <dbReference type="EMBL" id="KKL09563.1"/>
    </source>
</evidence>
<feature type="non-terminal residue" evidence="1">
    <location>
        <position position="1"/>
    </location>
</feature>
<gene>
    <name evidence="1" type="ORF">LCGC14_2564590</name>
</gene>
<dbReference type="EMBL" id="LAZR01042427">
    <property type="protein sequence ID" value="KKL09563.1"/>
    <property type="molecule type" value="Genomic_DNA"/>
</dbReference>
<accession>A0A0F9DBX1</accession>
<reference evidence="1" key="1">
    <citation type="journal article" date="2015" name="Nature">
        <title>Complex archaea that bridge the gap between prokaryotes and eukaryotes.</title>
        <authorList>
            <person name="Spang A."/>
            <person name="Saw J.H."/>
            <person name="Jorgensen S.L."/>
            <person name="Zaremba-Niedzwiedzka K."/>
            <person name="Martijn J."/>
            <person name="Lind A.E."/>
            <person name="van Eijk R."/>
            <person name="Schleper C."/>
            <person name="Guy L."/>
            <person name="Ettema T.J."/>
        </authorList>
    </citation>
    <scope>NUCLEOTIDE SEQUENCE</scope>
</reference>
<dbReference type="AlphaFoldDB" id="A0A0F9DBX1"/>
<proteinExistence type="predicted"/>
<protein>
    <submittedName>
        <fullName evidence="1">Uncharacterized protein</fullName>
    </submittedName>
</protein>
<dbReference type="PANTHER" id="PTHR37947:SF1">
    <property type="entry name" value="BLL2462 PROTEIN"/>
    <property type="match status" value="1"/>
</dbReference>
<dbReference type="PANTHER" id="PTHR37947">
    <property type="entry name" value="BLL2462 PROTEIN"/>
    <property type="match status" value="1"/>
</dbReference>
<name>A0A0F9DBX1_9ZZZZ</name>